<keyword evidence="16" id="KW-1185">Reference proteome</keyword>
<keyword evidence="9" id="KW-0406">Ion transport</keyword>
<feature type="transmembrane region" description="Helical" evidence="13">
    <location>
        <begin position="260"/>
        <end position="284"/>
    </location>
</feature>
<dbReference type="KEGG" id="vos:KNV97_02145"/>
<dbReference type="Pfam" id="PF03824">
    <property type="entry name" value="NicO"/>
    <property type="match status" value="1"/>
</dbReference>
<feature type="transmembrane region" description="Helical" evidence="13">
    <location>
        <begin position="25"/>
        <end position="46"/>
    </location>
</feature>
<keyword evidence="7 13" id="KW-0812">Transmembrane</keyword>
<dbReference type="GO" id="GO:0005886">
    <property type="term" value="C:plasma membrane"/>
    <property type="evidence" value="ECO:0007669"/>
    <property type="project" value="UniProtKB-SubCell"/>
</dbReference>
<dbReference type="GO" id="GO:0010045">
    <property type="term" value="P:response to nickel cation"/>
    <property type="evidence" value="ECO:0007669"/>
    <property type="project" value="TreeGrafter"/>
</dbReference>
<sequence length="338" mass="36880">MSFEQTKRTSTAQGAEKVNSRLNPWLNGALVLGVLLALGVLLWHFWPQILVQSLHWQKASLDYLSEQFYLPGLHAKAMILAVCLLYGVLHALGPGHGKVVVSTYLATHATKLRTGIYITIAAALLQGLVAVLLVSVFLFVLHQTMHQLNATVSDFIELSGVFVVALGVYLLLAALTSLLGSRSPRVHQESHHHDYPHHDDHHHNDHHHDCGCGHKHGADAEELNRANGWREYAAIIISIGLRPCSGAILVLFFAHLANLYWVGVAGSFVMSLGTALTTSVIAFLTVTGRSVVQFYSRIDPGKSRVVMTMLKSIAGLLLLAMGLLLIEMPGYGVSPLFL</sequence>
<feature type="transmembrane region" description="Helical" evidence="13">
    <location>
        <begin position="305"/>
        <end position="326"/>
    </location>
</feature>
<feature type="transmembrane region" description="Helical" evidence="13">
    <location>
        <begin position="73"/>
        <end position="93"/>
    </location>
</feature>
<evidence type="ECO:0000256" key="2">
    <source>
        <dbReference type="ARBA" id="ARBA00004651"/>
    </source>
</evidence>
<dbReference type="GO" id="GO:0032025">
    <property type="term" value="P:response to cobalt ion"/>
    <property type="evidence" value="ECO:0007669"/>
    <property type="project" value="TreeGrafter"/>
</dbReference>
<dbReference type="GO" id="GO:0015099">
    <property type="term" value="F:nickel cation transmembrane transporter activity"/>
    <property type="evidence" value="ECO:0007669"/>
    <property type="project" value="UniProtKB-UniRule"/>
</dbReference>
<evidence type="ECO:0000256" key="4">
    <source>
        <dbReference type="ARBA" id="ARBA00022448"/>
    </source>
</evidence>
<keyword evidence="11 13" id="KW-0472">Membrane</keyword>
<evidence type="ECO:0000256" key="7">
    <source>
        <dbReference type="ARBA" id="ARBA00022692"/>
    </source>
</evidence>
<dbReference type="PANTHER" id="PTHR40659:SF1">
    <property type="entry name" value="NICKEL_COBALT EFFLUX SYSTEM RCNA"/>
    <property type="match status" value="1"/>
</dbReference>
<proteinExistence type="inferred from homology"/>
<evidence type="ECO:0000256" key="3">
    <source>
        <dbReference type="ARBA" id="ARBA00022426"/>
    </source>
</evidence>
<dbReference type="InterPro" id="IPR051224">
    <property type="entry name" value="NiCoT_RcnA"/>
</dbReference>
<evidence type="ECO:0000256" key="6">
    <source>
        <dbReference type="ARBA" id="ARBA00022596"/>
    </source>
</evidence>
<evidence type="ECO:0000256" key="5">
    <source>
        <dbReference type="ARBA" id="ARBA00022475"/>
    </source>
</evidence>
<evidence type="ECO:0000313" key="15">
    <source>
        <dbReference type="EMBL" id="QXO16335.1"/>
    </source>
</evidence>
<dbReference type="EMBL" id="CP076642">
    <property type="protein sequence ID" value="QXO16335.1"/>
    <property type="molecule type" value="Genomic_DNA"/>
</dbReference>
<keyword evidence="12" id="KW-0170">Cobalt</keyword>
<evidence type="ECO:0000256" key="8">
    <source>
        <dbReference type="ARBA" id="ARBA00022989"/>
    </source>
</evidence>
<accession>A0A975YME0</accession>
<comment type="similarity">
    <text evidence="13">Belongs to the NiCoT transporter (TC 2.A.52) family.</text>
</comment>
<evidence type="ECO:0000256" key="13">
    <source>
        <dbReference type="RuleBase" id="RU362101"/>
    </source>
</evidence>
<keyword evidence="8 13" id="KW-1133">Transmembrane helix</keyword>
<dbReference type="GO" id="GO:0046583">
    <property type="term" value="F:monoatomic cation efflux transmembrane transporter activity"/>
    <property type="evidence" value="ECO:0007669"/>
    <property type="project" value="TreeGrafter"/>
</dbReference>
<evidence type="ECO:0000313" key="16">
    <source>
        <dbReference type="Proteomes" id="UP000694232"/>
    </source>
</evidence>
<keyword evidence="4 13" id="KW-0813">Transport</keyword>
<evidence type="ECO:0000256" key="1">
    <source>
        <dbReference type="ARBA" id="ARBA00002510"/>
    </source>
</evidence>
<keyword evidence="10" id="KW-0921">Nickel transport</keyword>
<keyword evidence="6" id="KW-0533">Nickel</keyword>
<gene>
    <name evidence="15" type="ORF">KNV97_02145</name>
</gene>
<reference evidence="15" key="1">
    <citation type="submission" date="2021-06" db="EMBL/GenBank/DDBJ databases">
        <title>Vibrio nov. sp., novel gut bacterium isolated from Yellow Sea oyster.</title>
        <authorList>
            <person name="Muhammad N."/>
            <person name="Nguyen T.H."/>
            <person name="Lee Y.-J."/>
            <person name="Ko J."/>
            <person name="Kim S.-G."/>
        </authorList>
    </citation>
    <scope>NUCLEOTIDE SEQUENCE</scope>
    <source>
        <strain evidence="15">OG9-811</strain>
    </source>
</reference>
<evidence type="ECO:0000256" key="10">
    <source>
        <dbReference type="ARBA" id="ARBA00023112"/>
    </source>
</evidence>
<dbReference type="InterPro" id="IPR011541">
    <property type="entry name" value="Ni/Co_transpt_high_affinity"/>
</dbReference>
<evidence type="ECO:0000256" key="14">
    <source>
        <dbReference type="SAM" id="MobiDB-lite"/>
    </source>
</evidence>
<feature type="transmembrane region" description="Helical" evidence="13">
    <location>
        <begin position="161"/>
        <end position="180"/>
    </location>
</feature>
<comment type="subcellular location">
    <subcellularLocation>
        <location evidence="2 13">Cell membrane</location>
        <topology evidence="2 13">Multi-pass membrane protein</topology>
    </subcellularLocation>
</comment>
<keyword evidence="3" id="KW-0171">Cobalt transport</keyword>
<protein>
    <recommendedName>
        <fullName evidence="13">Nickel/cobalt efflux system</fullName>
    </recommendedName>
</protein>
<organism evidence="15 16">
    <name type="scientific">Vibrio ostreae</name>
    <dbReference type="NCBI Taxonomy" id="2841925"/>
    <lineage>
        <taxon>Bacteria</taxon>
        <taxon>Pseudomonadati</taxon>
        <taxon>Pseudomonadota</taxon>
        <taxon>Gammaproteobacteria</taxon>
        <taxon>Vibrionales</taxon>
        <taxon>Vibrionaceae</taxon>
        <taxon>Vibrio</taxon>
    </lineage>
</organism>
<dbReference type="PANTHER" id="PTHR40659">
    <property type="entry name" value="NICKEL/COBALT EFFLUX SYSTEM RCNA"/>
    <property type="match status" value="1"/>
</dbReference>
<dbReference type="Proteomes" id="UP000694232">
    <property type="component" value="Chromosome 2"/>
</dbReference>
<feature type="region of interest" description="Disordered" evidence="14">
    <location>
        <begin position="187"/>
        <end position="209"/>
    </location>
</feature>
<keyword evidence="5" id="KW-1003">Cell membrane</keyword>
<evidence type="ECO:0000256" key="12">
    <source>
        <dbReference type="ARBA" id="ARBA00023285"/>
    </source>
</evidence>
<feature type="transmembrane region" description="Helical" evidence="13">
    <location>
        <begin position="232"/>
        <end position="254"/>
    </location>
</feature>
<dbReference type="GO" id="GO:0006824">
    <property type="term" value="P:cobalt ion transport"/>
    <property type="evidence" value="ECO:0007669"/>
    <property type="project" value="UniProtKB-KW"/>
</dbReference>
<feature type="transmembrane region" description="Helical" evidence="13">
    <location>
        <begin position="114"/>
        <end position="141"/>
    </location>
</feature>
<dbReference type="AlphaFoldDB" id="A0A975YME0"/>
<evidence type="ECO:0000256" key="9">
    <source>
        <dbReference type="ARBA" id="ARBA00023065"/>
    </source>
</evidence>
<dbReference type="RefSeq" id="WP_218562007.1">
    <property type="nucleotide sequence ID" value="NZ_CP076642.1"/>
</dbReference>
<name>A0A975YME0_9VIBR</name>
<evidence type="ECO:0000256" key="11">
    <source>
        <dbReference type="ARBA" id="ARBA00023136"/>
    </source>
</evidence>
<comment type="function">
    <text evidence="1">Efflux system for nickel and cobalt.</text>
</comment>